<feature type="domain" description="N-acetyltransferase" evidence="3">
    <location>
        <begin position="1"/>
        <end position="136"/>
    </location>
</feature>
<evidence type="ECO:0000259" key="3">
    <source>
        <dbReference type="PROSITE" id="PS51186"/>
    </source>
</evidence>
<dbReference type="Proteomes" id="UP000029500">
    <property type="component" value="Chromosome"/>
</dbReference>
<keyword evidence="5" id="KW-1185">Reference proteome</keyword>
<keyword evidence="2" id="KW-0012">Acyltransferase</keyword>
<reference evidence="4 5" key="1">
    <citation type="submission" date="2014-08" db="EMBL/GenBank/DDBJ databases">
        <title>Comparative genomics of the Paenibacillus odorifer group.</title>
        <authorList>
            <person name="den Bakker H.C."/>
            <person name="Tsai Y.-C."/>
            <person name="Martin N."/>
            <person name="Korlach J."/>
            <person name="Wiedmann M."/>
        </authorList>
    </citation>
    <scope>NUCLEOTIDE SEQUENCE [LARGE SCALE GENOMIC DNA]</scope>
    <source>
        <strain evidence="4 5">DSM 15220</strain>
    </source>
</reference>
<dbReference type="OrthoDB" id="7163760at2"/>
<name>A0A089MBH8_9BACL</name>
<dbReference type="InterPro" id="IPR050680">
    <property type="entry name" value="YpeA/RimI_acetyltransf"/>
</dbReference>
<dbReference type="KEGG" id="pgm:PGRAT_20350"/>
<dbReference type="EMBL" id="CP009287">
    <property type="protein sequence ID" value="AIQ69715.1"/>
    <property type="molecule type" value="Genomic_DNA"/>
</dbReference>
<dbReference type="Pfam" id="PF00583">
    <property type="entry name" value="Acetyltransf_1"/>
    <property type="match status" value="2"/>
</dbReference>
<dbReference type="eggNOG" id="COG0456">
    <property type="taxonomic scope" value="Bacteria"/>
</dbReference>
<evidence type="ECO:0000313" key="5">
    <source>
        <dbReference type="Proteomes" id="UP000029500"/>
    </source>
</evidence>
<dbReference type="Gene3D" id="3.40.630.30">
    <property type="match status" value="1"/>
</dbReference>
<gene>
    <name evidence="4" type="ORF">PGRAT_20350</name>
</gene>
<dbReference type="PANTHER" id="PTHR43420">
    <property type="entry name" value="ACETYLTRANSFERASE"/>
    <property type="match status" value="1"/>
</dbReference>
<dbReference type="HOGENOM" id="CLU_070012_1_1_9"/>
<dbReference type="InterPro" id="IPR016181">
    <property type="entry name" value="Acyl_CoA_acyltransferase"/>
</dbReference>
<dbReference type="STRING" id="189425.PGRAT_20350"/>
<sequence>MRLTTADTLKDIEELQQRCEQYEGISLKLNWDMLRLSPESGGAEWLVIYEEEVLVGFIGLYGFAGDMEICGMVRPGYRRRGIFTSLWERAQSIIKRNNIRTLLLNAPASSASAAGFLKTLPLAFNHAEYQMKWDGSSVPQGSPEASSAAGAVILRPARQDEADILVELDCAGFNMSKEDAAEMYTQQMNENQQEQIIIEMNGQPAGKMRLWTEDNETWIYGFTVDKNLRGLGIGRSALLQTIERERHNYNGVNLEVALDNPNALRLYESCGFVILNKQDYYRYTG</sequence>
<dbReference type="SUPFAM" id="SSF55729">
    <property type="entry name" value="Acyl-CoA N-acyltransferases (Nat)"/>
    <property type="match status" value="2"/>
</dbReference>
<proteinExistence type="predicted"/>
<evidence type="ECO:0000256" key="1">
    <source>
        <dbReference type="ARBA" id="ARBA00022679"/>
    </source>
</evidence>
<accession>A0A089MBH8</accession>
<feature type="domain" description="N-acetyltransferase" evidence="3">
    <location>
        <begin position="152"/>
        <end position="285"/>
    </location>
</feature>
<dbReference type="AlphaFoldDB" id="A0A089MBH8"/>
<dbReference type="PROSITE" id="PS51186">
    <property type="entry name" value="GNAT"/>
    <property type="match status" value="2"/>
</dbReference>
<evidence type="ECO:0000313" key="4">
    <source>
        <dbReference type="EMBL" id="AIQ69715.1"/>
    </source>
</evidence>
<dbReference type="InterPro" id="IPR000182">
    <property type="entry name" value="GNAT_dom"/>
</dbReference>
<dbReference type="CDD" id="cd04301">
    <property type="entry name" value="NAT_SF"/>
    <property type="match status" value="2"/>
</dbReference>
<organism evidence="4 5">
    <name type="scientific">Paenibacillus graminis</name>
    <dbReference type="NCBI Taxonomy" id="189425"/>
    <lineage>
        <taxon>Bacteria</taxon>
        <taxon>Bacillati</taxon>
        <taxon>Bacillota</taxon>
        <taxon>Bacilli</taxon>
        <taxon>Bacillales</taxon>
        <taxon>Paenibacillaceae</taxon>
        <taxon>Paenibacillus</taxon>
    </lineage>
</organism>
<keyword evidence="1" id="KW-0808">Transferase</keyword>
<protein>
    <recommendedName>
        <fullName evidence="3">N-acetyltransferase domain-containing protein</fullName>
    </recommendedName>
</protein>
<dbReference type="GO" id="GO:0016747">
    <property type="term" value="F:acyltransferase activity, transferring groups other than amino-acyl groups"/>
    <property type="evidence" value="ECO:0007669"/>
    <property type="project" value="InterPro"/>
</dbReference>
<evidence type="ECO:0000256" key="2">
    <source>
        <dbReference type="ARBA" id="ARBA00023315"/>
    </source>
</evidence>